<dbReference type="AlphaFoldDB" id="A0AAW2VYE6"/>
<dbReference type="PANTHER" id="PTHR33437:SF4">
    <property type="entry name" value="RETROTRANSPOSON GAG PROTEIN"/>
    <property type="match status" value="1"/>
</dbReference>
<reference evidence="1" key="1">
    <citation type="submission" date="2020-06" db="EMBL/GenBank/DDBJ databases">
        <authorList>
            <person name="Li T."/>
            <person name="Hu X."/>
            <person name="Zhang T."/>
            <person name="Song X."/>
            <person name="Zhang H."/>
            <person name="Dai N."/>
            <person name="Sheng W."/>
            <person name="Hou X."/>
            <person name="Wei L."/>
        </authorList>
    </citation>
    <scope>NUCLEOTIDE SEQUENCE</scope>
    <source>
        <strain evidence="1">KEN1</strain>
        <tissue evidence="1">Leaf</tissue>
    </source>
</reference>
<proteinExistence type="predicted"/>
<organism evidence="1">
    <name type="scientific">Sesamum latifolium</name>
    <dbReference type="NCBI Taxonomy" id="2727402"/>
    <lineage>
        <taxon>Eukaryota</taxon>
        <taxon>Viridiplantae</taxon>
        <taxon>Streptophyta</taxon>
        <taxon>Embryophyta</taxon>
        <taxon>Tracheophyta</taxon>
        <taxon>Spermatophyta</taxon>
        <taxon>Magnoliopsida</taxon>
        <taxon>eudicotyledons</taxon>
        <taxon>Gunneridae</taxon>
        <taxon>Pentapetalae</taxon>
        <taxon>asterids</taxon>
        <taxon>lamiids</taxon>
        <taxon>Lamiales</taxon>
        <taxon>Pedaliaceae</taxon>
        <taxon>Sesamum</taxon>
    </lineage>
</organism>
<gene>
    <name evidence="1" type="ORF">Slati_2736700</name>
</gene>
<dbReference type="EMBL" id="JACGWN010000009">
    <property type="protein sequence ID" value="KAL0434024.1"/>
    <property type="molecule type" value="Genomic_DNA"/>
</dbReference>
<comment type="caution">
    <text evidence="1">The sequence shown here is derived from an EMBL/GenBank/DDBJ whole genome shotgun (WGS) entry which is preliminary data.</text>
</comment>
<accession>A0AAW2VYE6</accession>
<evidence type="ECO:0000313" key="1">
    <source>
        <dbReference type="EMBL" id="KAL0434024.1"/>
    </source>
</evidence>
<sequence>MAHFVETCNNAGTYGDHLVKQFVQSLKETHLTGILTWRLAQLMDGISWSKNFSIAPTALGELSVWLNLKILANGKKNQSLITLIGMHWGLRYILQGILPKFFEELATRAHDMELSMTASGVEGPPI</sequence>
<protein>
    <submittedName>
        <fullName evidence="1">Uncharacterized protein</fullName>
    </submittedName>
</protein>
<name>A0AAW2VYE6_9LAMI</name>
<dbReference type="PANTHER" id="PTHR33437">
    <property type="entry name" value="OS06G0361200 PROTEIN"/>
    <property type="match status" value="1"/>
</dbReference>
<reference evidence="1" key="2">
    <citation type="journal article" date="2024" name="Plant">
        <title>Genomic evolution and insights into agronomic trait innovations of Sesamum species.</title>
        <authorList>
            <person name="Miao H."/>
            <person name="Wang L."/>
            <person name="Qu L."/>
            <person name="Liu H."/>
            <person name="Sun Y."/>
            <person name="Le M."/>
            <person name="Wang Q."/>
            <person name="Wei S."/>
            <person name="Zheng Y."/>
            <person name="Lin W."/>
            <person name="Duan Y."/>
            <person name="Cao H."/>
            <person name="Xiong S."/>
            <person name="Wang X."/>
            <person name="Wei L."/>
            <person name="Li C."/>
            <person name="Ma Q."/>
            <person name="Ju M."/>
            <person name="Zhao R."/>
            <person name="Li G."/>
            <person name="Mu C."/>
            <person name="Tian Q."/>
            <person name="Mei H."/>
            <person name="Zhang T."/>
            <person name="Gao T."/>
            <person name="Zhang H."/>
        </authorList>
    </citation>
    <scope>NUCLEOTIDE SEQUENCE</scope>
    <source>
        <strain evidence="1">KEN1</strain>
    </source>
</reference>